<sequence>MKRITALARAVPWREWPAVLTAAAVAVIVEIGLRTMTLPRLAKLLGVPLRLDDGVDLMPPGSRIHLPPVARRRLAATSRIMRHWPLGDTCLRRALVSGQRLRSLHPVLRVGVAKIDGRIQGHAWLEIEGVSLDPAGSASHLTFEPIRGGEDS</sequence>
<dbReference type="AlphaFoldDB" id="A0A6N9YJL1"/>
<keyword evidence="3" id="KW-1185">Reference proteome</keyword>
<dbReference type="EMBL" id="JAAGOB010000003">
    <property type="protein sequence ID" value="NED95078.1"/>
    <property type="molecule type" value="Genomic_DNA"/>
</dbReference>
<dbReference type="InterPro" id="IPR032708">
    <property type="entry name" value="McjB_C"/>
</dbReference>
<dbReference type="RefSeq" id="WP_163817463.1">
    <property type="nucleotide sequence ID" value="NZ_JAAGOB010000003.1"/>
</dbReference>
<proteinExistence type="predicted"/>
<dbReference type="NCBIfam" id="NF033537">
    <property type="entry name" value="lasso_biosyn_B2"/>
    <property type="match status" value="1"/>
</dbReference>
<protein>
    <submittedName>
        <fullName evidence="2">Lasso peptide biosynthesis B2 protein</fullName>
    </submittedName>
</protein>
<comment type="caution">
    <text evidence="2">The sequence shown here is derived from an EMBL/GenBank/DDBJ whole genome shotgun (WGS) entry which is preliminary data.</text>
</comment>
<name>A0A6N9YJL1_9ACTN</name>
<accession>A0A6N9YJL1</accession>
<feature type="domain" description="Microcin J25-processing protein McjB C-terminal" evidence="1">
    <location>
        <begin position="70"/>
        <end position="146"/>
    </location>
</feature>
<evidence type="ECO:0000313" key="3">
    <source>
        <dbReference type="Proteomes" id="UP000469185"/>
    </source>
</evidence>
<organism evidence="2 3">
    <name type="scientific">Phytoactinopolyspora alkaliphila</name>
    <dbReference type="NCBI Taxonomy" id="1783498"/>
    <lineage>
        <taxon>Bacteria</taxon>
        <taxon>Bacillati</taxon>
        <taxon>Actinomycetota</taxon>
        <taxon>Actinomycetes</taxon>
        <taxon>Jiangellales</taxon>
        <taxon>Jiangellaceae</taxon>
        <taxon>Phytoactinopolyspora</taxon>
    </lineage>
</organism>
<dbReference type="Proteomes" id="UP000469185">
    <property type="component" value="Unassembled WGS sequence"/>
</dbReference>
<evidence type="ECO:0000313" key="2">
    <source>
        <dbReference type="EMBL" id="NED95078.1"/>
    </source>
</evidence>
<evidence type="ECO:0000259" key="1">
    <source>
        <dbReference type="Pfam" id="PF13471"/>
    </source>
</evidence>
<gene>
    <name evidence="2" type="ORF">G1H11_07100</name>
</gene>
<reference evidence="2 3" key="1">
    <citation type="submission" date="2020-02" db="EMBL/GenBank/DDBJ databases">
        <authorList>
            <person name="Li X.-J."/>
            <person name="Feng X.-M."/>
        </authorList>
    </citation>
    <scope>NUCLEOTIDE SEQUENCE [LARGE SCALE GENOMIC DNA]</scope>
    <source>
        <strain evidence="2 3">CGMCC 4.7225</strain>
    </source>
</reference>
<dbReference type="InterPro" id="IPR053521">
    <property type="entry name" value="McjB-like"/>
</dbReference>
<dbReference type="Pfam" id="PF13471">
    <property type="entry name" value="Transglut_core3"/>
    <property type="match status" value="1"/>
</dbReference>